<evidence type="ECO:0000256" key="1">
    <source>
        <dbReference type="ARBA" id="ARBA00022741"/>
    </source>
</evidence>
<dbReference type="AlphaFoldDB" id="A0A2Z4LY72"/>
<dbReference type="Gene3D" id="3.30.1360.40">
    <property type="match status" value="1"/>
</dbReference>
<keyword evidence="1" id="KW-0547">Nucleotide-binding</keyword>
<name>A0A2Z4LY72_9FLAO</name>
<evidence type="ECO:0000256" key="2">
    <source>
        <dbReference type="ARBA" id="ARBA00022801"/>
    </source>
</evidence>
<dbReference type="GO" id="GO:0016301">
    <property type="term" value="F:kinase activity"/>
    <property type="evidence" value="ECO:0007669"/>
    <property type="project" value="UniProtKB-KW"/>
</dbReference>
<dbReference type="InterPro" id="IPR029000">
    <property type="entry name" value="Cyclophilin-like_dom_sf"/>
</dbReference>
<dbReference type="SUPFAM" id="SSF50891">
    <property type="entry name" value="Cyclophilin-like"/>
    <property type="match status" value="1"/>
</dbReference>
<dbReference type="KEGG" id="spon:HME9304_03299"/>
<keyword evidence="6" id="KW-1185">Reference proteome</keyword>
<dbReference type="GO" id="GO:0016787">
    <property type="term" value="F:hydrolase activity"/>
    <property type="evidence" value="ECO:0007669"/>
    <property type="project" value="UniProtKB-KW"/>
</dbReference>
<accession>A0A2Z4LY72</accession>
<dbReference type="InterPro" id="IPR003833">
    <property type="entry name" value="CT_C_D"/>
</dbReference>
<dbReference type="SUPFAM" id="SSF160467">
    <property type="entry name" value="PH0987 N-terminal domain-like"/>
    <property type="match status" value="1"/>
</dbReference>
<dbReference type="RefSeq" id="WP_112379564.1">
    <property type="nucleotide sequence ID" value="NZ_CP030104.1"/>
</dbReference>
<dbReference type="PANTHER" id="PTHR34698:SF2">
    <property type="entry name" value="5-OXOPROLINASE SUBUNIT B"/>
    <property type="match status" value="1"/>
</dbReference>
<organism evidence="5 6">
    <name type="scientific">Flagellimonas maritima</name>
    <dbReference type="NCBI Taxonomy" id="1383885"/>
    <lineage>
        <taxon>Bacteria</taxon>
        <taxon>Pseudomonadati</taxon>
        <taxon>Bacteroidota</taxon>
        <taxon>Flavobacteriia</taxon>
        <taxon>Flavobacteriales</taxon>
        <taxon>Flavobacteriaceae</taxon>
        <taxon>Flagellimonas</taxon>
    </lineage>
</organism>
<dbReference type="OrthoDB" id="9778567at2"/>
<dbReference type="SMART" id="SM00796">
    <property type="entry name" value="AHS1"/>
    <property type="match status" value="1"/>
</dbReference>
<keyword evidence="5" id="KW-0418">Kinase</keyword>
<evidence type="ECO:0000313" key="6">
    <source>
        <dbReference type="Proteomes" id="UP000248536"/>
    </source>
</evidence>
<proteinExistence type="predicted"/>
<dbReference type="Pfam" id="PF02682">
    <property type="entry name" value="CT_C_D"/>
    <property type="match status" value="1"/>
</dbReference>
<dbReference type="NCBIfam" id="TIGR00370">
    <property type="entry name" value="5-oxoprolinase subunit PxpB"/>
    <property type="match status" value="1"/>
</dbReference>
<keyword evidence="3" id="KW-0067">ATP-binding</keyword>
<evidence type="ECO:0000259" key="4">
    <source>
        <dbReference type="SMART" id="SM00796"/>
    </source>
</evidence>
<keyword evidence="5" id="KW-0808">Transferase</keyword>
<dbReference type="Gene3D" id="2.40.100.10">
    <property type="entry name" value="Cyclophilin-like"/>
    <property type="match status" value="1"/>
</dbReference>
<dbReference type="InterPro" id="IPR010016">
    <property type="entry name" value="PxpB"/>
</dbReference>
<dbReference type="PANTHER" id="PTHR34698">
    <property type="entry name" value="5-OXOPROLINASE SUBUNIT B"/>
    <property type="match status" value="1"/>
</dbReference>
<protein>
    <submittedName>
        <fullName evidence="5">Kinase A inhibitor</fullName>
    </submittedName>
</protein>
<dbReference type="Proteomes" id="UP000248536">
    <property type="component" value="Chromosome"/>
</dbReference>
<feature type="domain" description="Carboxyltransferase" evidence="4">
    <location>
        <begin position="6"/>
        <end position="207"/>
    </location>
</feature>
<keyword evidence="2" id="KW-0378">Hydrolase</keyword>
<sequence>MKSYPISIKPFGQSAVLVEWPIKVEDDILQDILNFIDAFQRLNMEDWEISAAYNSLTIVNNQGQIDFIKIKKLIADCYLEQKAKKIKRKEYLWRIPVCYDKAFGIDLDDASRRLGLSVEEIIQMHTSFEYRVYGIGFLPGFMYLGGLPKALEIPRRKEPRLRVAKGSVGLAAKQTGIYPQNSPGGWNIIGRCPIPIFNPNLEKPCFVNVGDKIMFHKISKAEYDLHKIEGEVGIYKPENVQLNA</sequence>
<dbReference type="GO" id="GO:0005524">
    <property type="term" value="F:ATP binding"/>
    <property type="evidence" value="ECO:0007669"/>
    <property type="project" value="UniProtKB-KW"/>
</dbReference>
<reference evidence="5 6" key="1">
    <citation type="submission" date="2018-06" db="EMBL/GenBank/DDBJ databases">
        <title>Spongiibacterium sp. HME9304 Genome sequencing and assembly.</title>
        <authorList>
            <person name="Kang H."/>
            <person name="Kim H."/>
            <person name="Joh K."/>
        </authorList>
    </citation>
    <scope>NUCLEOTIDE SEQUENCE [LARGE SCALE GENOMIC DNA]</scope>
    <source>
        <strain evidence="5 6">HME9304</strain>
    </source>
</reference>
<evidence type="ECO:0000313" key="5">
    <source>
        <dbReference type="EMBL" id="AWX46267.1"/>
    </source>
</evidence>
<evidence type="ECO:0000256" key="3">
    <source>
        <dbReference type="ARBA" id="ARBA00022840"/>
    </source>
</evidence>
<gene>
    <name evidence="5" type="ORF">HME9304_03299</name>
</gene>
<dbReference type="EMBL" id="CP030104">
    <property type="protein sequence ID" value="AWX46267.1"/>
    <property type="molecule type" value="Genomic_DNA"/>
</dbReference>